<proteinExistence type="predicted"/>
<dbReference type="InterPro" id="IPR055199">
    <property type="entry name" value="Hda_lid"/>
</dbReference>
<reference evidence="3 4" key="1">
    <citation type="submission" date="2017-04" db="EMBL/GenBank/DDBJ databases">
        <title>Draft genome sequence of Zooshikella ganghwensis VG4 isolated from Red Sea sediments.</title>
        <authorList>
            <person name="Rehman Z."/>
            <person name="Alam I."/>
            <person name="Kamau A."/>
            <person name="Bajic V."/>
            <person name="Leiknes T."/>
        </authorList>
    </citation>
    <scope>NUCLEOTIDE SEQUENCE [LARGE SCALE GENOMIC DNA]</scope>
    <source>
        <strain evidence="3 4">VG4</strain>
    </source>
</reference>
<feature type="domain" description="Hda lid" evidence="2">
    <location>
        <begin position="168"/>
        <end position="232"/>
    </location>
</feature>
<dbReference type="CDD" id="cd00009">
    <property type="entry name" value="AAA"/>
    <property type="match status" value="1"/>
</dbReference>
<dbReference type="PANTHER" id="PTHR30050:SF5">
    <property type="entry name" value="DNAA REGULATORY INACTIVATOR HDA"/>
    <property type="match status" value="1"/>
</dbReference>
<dbReference type="PANTHER" id="PTHR30050">
    <property type="entry name" value="CHROMOSOMAL REPLICATION INITIATOR PROTEIN DNAA"/>
    <property type="match status" value="1"/>
</dbReference>
<evidence type="ECO:0000313" key="4">
    <source>
        <dbReference type="Proteomes" id="UP000257039"/>
    </source>
</evidence>
<sequence>MSSPIQLPLGIQLRDDATFANFYSGRNQPVVMALSLDAAEYGQAEPYVFIYGSPGVGCSHLLQAACHEADLHQLKSVYLPLAELLPYGPVVLDSLETLDVICIDELQAVAGNRQWEEALFHLFNRVKDAKRRLLIAASSPPKDIGINLPDLLSRLSWGVVFQVLPLTDEEKVTALQLRAHMRGLDVSDEVARYILYRSPRSTQALFSALDQLDKASLRAKRKLTIPFVKQVMDW</sequence>
<dbReference type="Gene3D" id="3.40.50.300">
    <property type="entry name" value="P-loop containing nucleotide triphosphate hydrolases"/>
    <property type="match status" value="1"/>
</dbReference>
<evidence type="ECO:0000313" key="3">
    <source>
        <dbReference type="EMBL" id="RDH43067.1"/>
    </source>
</evidence>
<evidence type="ECO:0000259" key="1">
    <source>
        <dbReference type="Pfam" id="PF00308"/>
    </source>
</evidence>
<protein>
    <submittedName>
        <fullName evidence="3">DnaA regulatory inactivator Hda</fullName>
    </submittedName>
</protein>
<feature type="domain" description="Chromosomal replication initiator protein DnaA ATPAse" evidence="1">
    <location>
        <begin position="14"/>
        <end position="78"/>
    </location>
</feature>
<dbReference type="GO" id="GO:0032297">
    <property type="term" value="P:negative regulation of DNA-templated DNA replication initiation"/>
    <property type="evidence" value="ECO:0007669"/>
    <property type="project" value="InterPro"/>
</dbReference>
<comment type="caution">
    <text evidence="3">The sequence shown here is derived from an EMBL/GenBank/DDBJ whole genome shotgun (WGS) entry which is preliminary data.</text>
</comment>
<dbReference type="Pfam" id="PF22688">
    <property type="entry name" value="Hda_lid"/>
    <property type="match status" value="1"/>
</dbReference>
<organism evidence="3 4">
    <name type="scientific">Zooshikella ganghwensis</name>
    <dbReference type="NCBI Taxonomy" id="202772"/>
    <lineage>
        <taxon>Bacteria</taxon>
        <taxon>Pseudomonadati</taxon>
        <taxon>Pseudomonadota</taxon>
        <taxon>Gammaproteobacteria</taxon>
        <taxon>Oceanospirillales</taxon>
        <taxon>Zooshikellaceae</taxon>
        <taxon>Zooshikella</taxon>
    </lineage>
</organism>
<dbReference type="Proteomes" id="UP000257039">
    <property type="component" value="Unassembled WGS sequence"/>
</dbReference>
<dbReference type="InterPro" id="IPR017788">
    <property type="entry name" value="Hda"/>
</dbReference>
<dbReference type="InterPro" id="IPR013317">
    <property type="entry name" value="DnaA_dom"/>
</dbReference>
<dbReference type="InterPro" id="IPR027417">
    <property type="entry name" value="P-loop_NTPase"/>
</dbReference>
<dbReference type="GO" id="GO:0006270">
    <property type="term" value="P:DNA replication initiation"/>
    <property type="evidence" value="ECO:0007669"/>
    <property type="project" value="TreeGrafter"/>
</dbReference>
<dbReference type="SUPFAM" id="SSF52540">
    <property type="entry name" value="P-loop containing nucleoside triphosphate hydrolases"/>
    <property type="match status" value="1"/>
</dbReference>
<dbReference type="EMBL" id="NDXW01000001">
    <property type="protein sequence ID" value="RDH43067.1"/>
    <property type="molecule type" value="Genomic_DNA"/>
</dbReference>
<evidence type="ECO:0000259" key="2">
    <source>
        <dbReference type="Pfam" id="PF22688"/>
    </source>
</evidence>
<feature type="domain" description="Chromosomal replication initiator protein DnaA ATPAse" evidence="1">
    <location>
        <begin position="95"/>
        <end position="161"/>
    </location>
</feature>
<dbReference type="Pfam" id="PF00308">
    <property type="entry name" value="Bac_DnaA"/>
    <property type="match status" value="2"/>
</dbReference>
<dbReference type="Gene3D" id="1.10.8.60">
    <property type="match status" value="1"/>
</dbReference>
<dbReference type="RefSeq" id="WP_027706551.1">
    <property type="nucleotide sequence ID" value="NZ_JAEVHG010000001.1"/>
</dbReference>
<dbReference type="NCBIfam" id="TIGR03420">
    <property type="entry name" value="DnaA_homol_Hda"/>
    <property type="match status" value="1"/>
</dbReference>
<name>A0A4P9VL63_9GAMM</name>
<dbReference type="AlphaFoldDB" id="A0A4P9VL63"/>
<keyword evidence="4" id="KW-1185">Reference proteome</keyword>
<accession>A0A4P9VL63</accession>
<gene>
    <name evidence="3" type="ORF">B9G39_06170</name>
</gene>